<proteinExistence type="predicted"/>
<keyword evidence="1" id="KW-0732">Signal</keyword>
<evidence type="ECO:0000256" key="1">
    <source>
        <dbReference type="SAM" id="SignalP"/>
    </source>
</evidence>
<feature type="signal peptide" evidence="1">
    <location>
        <begin position="1"/>
        <end position="33"/>
    </location>
</feature>
<sequence>MTVRSRATVPLLRVTRYSLLLVPLKMAIQGACCHPWQPALSIVVPVMNKQTKKRQICRKFHAKLSCWIWVRGRSFSKGTI</sequence>
<dbReference type="AlphaFoldDB" id="A0A2M4B6E3"/>
<accession>A0A2M4B6E3</accession>
<reference evidence="2" key="1">
    <citation type="submission" date="2018-01" db="EMBL/GenBank/DDBJ databases">
        <title>An insight into the sialome of Amazonian anophelines.</title>
        <authorList>
            <person name="Ribeiro J.M."/>
            <person name="Scarpassa V."/>
            <person name="Calvo E."/>
        </authorList>
    </citation>
    <scope>NUCLEOTIDE SEQUENCE</scope>
    <source>
        <tissue evidence="2">Salivary glands</tissue>
    </source>
</reference>
<evidence type="ECO:0000313" key="2">
    <source>
        <dbReference type="EMBL" id="MBW48624.1"/>
    </source>
</evidence>
<feature type="chain" id="PRO_5014863090" evidence="1">
    <location>
        <begin position="34"/>
        <end position="80"/>
    </location>
</feature>
<protein>
    <submittedName>
        <fullName evidence="2">Putative secreted protein</fullName>
    </submittedName>
</protein>
<name>A0A2M4B6E3_9DIPT</name>
<dbReference type="EMBL" id="GGFK01015303">
    <property type="protein sequence ID" value="MBW48624.1"/>
    <property type="molecule type" value="Transcribed_RNA"/>
</dbReference>
<organism evidence="2">
    <name type="scientific">Anopheles triannulatus</name>
    <dbReference type="NCBI Taxonomy" id="58253"/>
    <lineage>
        <taxon>Eukaryota</taxon>
        <taxon>Metazoa</taxon>
        <taxon>Ecdysozoa</taxon>
        <taxon>Arthropoda</taxon>
        <taxon>Hexapoda</taxon>
        <taxon>Insecta</taxon>
        <taxon>Pterygota</taxon>
        <taxon>Neoptera</taxon>
        <taxon>Endopterygota</taxon>
        <taxon>Diptera</taxon>
        <taxon>Nematocera</taxon>
        <taxon>Culicoidea</taxon>
        <taxon>Culicidae</taxon>
        <taxon>Anophelinae</taxon>
        <taxon>Anopheles</taxon>
    </lineage>
</organism>